<name>A0A0D1ZDP8_9EURO</name>
<dbReference type="HOGENOM" id="CLU_1073763_0_0_1"/>
<dbReference type="Proteomes" id="UP000053328">
    <property type="component" value="Unassembled WGS sequence"/>
</dbReference>
<evidence type="ECO:0000256" key="1">
    <source>
        <dbReference type="SAM" id="MobiDB-lite"/>
    </source>
</evidence>
<reference evidence="2 3" key="1">
    <citation type="submission" date="2015-01" db="EMBL/GenBank/DDBJ databases">
        <title>The Genome Sequence of Exophiala spinifera CBS89968.</title>
        <authorList>
            <consortium name="The Broad Institute Genomics Platform"/>
            <person name="Cuomo C."/>
            <person name="de Hoog S."/>
            <person name="Gorbushina A."/>
            <person name="Stielow B."/>
            <person name="Teixiera M."/>
            <person name="Abouelleil A."/>
            <person name="Chapman S.B."/>
            <person name="Priest M."/>
            <person name="Young S.K."/>
            <person name="Wortman J."/>
            <person name="Nusbaum C."/>
            <person name="Birren B."/>
        </authorList>
    </citation>
    <scope>NUCLEOTIDE SEQUENCE [LARGE SCALE GENOMIC DNA]</scope>
    <source>
        <strain evidence="2 3">CBS 89968</strain>
    </source>
</reference>
<feature type="region of interest" description="Disordered" evidence="1">
    <location>
        <begin position="1"/>
        <end position="21"/>
    </location>
</feature>
<dbReference type="VEuPathDB" id="FungiDB:PV08_10417"/>
<dbReference type="STRING" id="91928.A0A0D1ZDP8"/>
<organism evidence="2 3">
    <name type="scientific">Exophiala spinifera</name>
    <dbReference type="NCBI Taxonomy" id="91928"/>
    <lineage>
        <taxon>Eukaryota</taxon>
        <taxon>Fungi</taxon>
        <taxon>Dikarya</taxon>
        <taxon>Ascomycota</taxon>
        <taxon>Pezizomycotina</taxon>
        <taxon>Eurotiomycetes</taxon>
        <taxon>Chaetothyriomycetidae</taxon>
        <taxon>Chaetothyriales</taxon>
        <taxon>Herpotrichiellaceae</taxon>
        <taxon>Exophiala</taxon>
    </lineage>
</organism>
<keyword evidence="3" id="KW-1185">Reference proteome</keyword>
<protein>
    <submittedName>
        <fullName evidence="2">Uncharacterized protein</fullName>
    </submittedName>
</protein>
<sequence>MPLSKSNSTSGNSINVHNNRYSDARNIPVPLTQLNAPYQIPESSSSSESFLTSSISSPLRPQLSLRGQHQNSGDSLPFDFNPGHDFPTSSSHVHDPAAIYEQSLSLPVIANDLSVDPVELCSGLNPDVGMGDGQSACCVQILPDIFGLSTTAAELSAMSPSQFLGDSILQSIQQGDIVFSRSSGLTSEPLSKTTTNSNSTESKCSTVCNSIEDGSSAMLQVWSSNESSGMSTSDSDALGLAFSPLFAPNSHASLDENRC</sequence>
<dbReference type="AlphaFoldDB" id="A0A0D1ZDP8"/>
<dbReference type="EMBL" id="KN847499">
    <property type="protein sequence ID" value="KIW11117.1"/>
    <property type="molecule type" value="Genomic_DNA"/>
</dbReference>
<feature type="region of interest" description="Disordered" evidence="1">
    <location>
        <begin position="61"/>
        <end position="93"/>
    </location>
</feature>
<proteinExistence type="predicted"/>
<dbReference type="OrthoDB" id="4119974at2759"/>
<feature type="compositionally biased region" description="Polar residues" evidence="1">
    <location>
        <begin position="65"/>
        <end position="74"/>
    </location>
</feature>
<dbReference type="RefSeq" id="XP_016231333.1">
    <property type="nucleotide sequence ID" value="XM_016384731.1"/>
</dbReference>
<dbReference type="GeneID" id="27337500"/>
<evidence type="ECO:0000313" key="2">
    <source>
        <dbReference type="EMBL" id="KIW11117.1"/>
    </source>
</evidence>
<gene>
    <name evidence="2" type="ORF">PV08_10417</name>
</gene>
<evidence type="ECO:0000313" key="3">
    <source>
        <dbReference type="Proteomes" id="UP000053328"/>
    </source>
</evidence>
<accession>A0A0D1ZDP8</accession>